<comment type="function">
    <text evidence="8">Ligand for members of the frizzled family of seven transmembrane receptors.</text>
</comment>
<sequence>MLCNSFKLSSKQRKMCRRVNGMAETIMESVKDSVRQCEQQFACERWNCSDGDYRLSLLRRGFKEAAFLHAISAASLTYHVSRACSSGDLDRCSCDKSSALETQRQQLKYGGCGDNIKYGVAFTKRFMKAGAAGRHADVQLHNNRLGIWAVRRNLTRRTCKCVGLSGSCTVKTCWLQLRELPVVARDLKAKTAHRKNAHTSKKTLLFAERSPDFCSQSKYSAGTTGRRCNGCGNGVDAGRLSEGATCDSMCCGRGYNTRREFLQRSCSCKVTGIVARCEICNYTQLAYYCK</sequence>
<evidence type="ECO:0000256" key="4">
    <source>
        <dbReference type="ARBA" id="ARBA00022525"/>
    </source>
</evidence>
<dbReference type="CDD" id="cd19341">
    <property type="entry name" value="Wnt_Wnt9"/>
    <property type="match status" value="1"/>
</dbReference>
<dbReference type="Proteomes" id="UP000695022">
    <property type="component" value="Unplaced"/>
</dbReference>
<proteinExistence type="inferred from homology"/>
<dbReference type="GeneID" id="106820929"/>
<evidence type="ECO:0000256" key="2">
    <source>
        <dbReference type="ARBA" id="ARBA00005683"/>
    </source>
</evidence>
<evidence type="ECO:0000256" key="5">
    <source>
        <dbReference type="ARBA" id="ARBA00022530"/>
    </source>
</evidence>
<dbReference type="SMART" id="SM00097">
    <property type="entry name" value="WNT1"/>
    <property type="match status" value="1"/>
</dbReference>
<dbReference type="Pfam" id="PF00110">
    <property type="entry name" value="wnt"/>
    <property type="match status" value="1"/>
</dbReference>
<dbReference type="PANTHER" id="PTHR12027">
    <property type="entry name" value="WNT RELATED"/>
    <property type="match status" value="1"/>
</dbReference>
<keyword evidence="5" id="KW-0272">Extracellular matrix</keyword>
<accession>A0ABM1F998</accession>
<reference evidence="10" key="1">
    <citation type="submission" date="2025-08" db="UniProtKB">
        <authorList>
            <consortium name="RefSeq"/>
        </authorList>
    </citation>
    <scope>IDENTIFICATION</scope>
</reference>
<evidence type="ECO:0000256" key="1">
    <source>
        <dbReference type="ARBA" id="ARBA00004498"/>
    </source>
</evidence>
<evidence type="ECO:0000313" key="9">
    <source>
        <dbReference type="Proteomes" id="UP000695022"/>
    </source>
</evidence>
<keyword evidence="6 8" id="KW-0879">Wnt signaling pathway</keyword>
<gene>
    <name evidence="10" type="primary">LOC106820929</name>
</gene>
<evidence type="ECO:0000313" key="10">
    <source>
        <dbReference type="RefSeq" id="XP_014681019.1"/>
    </source>
</evidence>
<protein>
    <recommendedName>
        <fullName evidence="8">Protein Wnt</fullName>
    </recommendedName>
</protein>
<keyword evidence="9" id="KW-1185">Reference proteome</keyword>
<dbReference type="PANTHER" id="PTHR12027:SF97">
    <property type="entry name" value="PROTEIN WNT-4"/>
    <property type="match status" value="1"/>
</dbReference>
<dbReference type="RefSeq" id="XP_014681019.1">
    <property type="nucleotide sequence ID" value="XM_014825533.1"/>
</dbReference>
<comment type="subcellular location">
    <subcellularLocation>
        <location evidence="1 8">Secreted</location>
        <location evidence="1 8">Extracellular space</location>
        <location evidence="1 8">Extracellular matrix</location>
    </subcellularLocation>
</comment>
<organism evidence="9 10">
    <name type="scientific">Priapulus caudatus</name>
    <name type="common">Priapulid worm</name>
    <dbReference type="NCBI Taxonomy" id="37621"/>
    <lineage>
        <taxon>Eukaryota</taxon>
        <taxon>Metazoa</taxon>
        <taxon>Ecdysozoa</taxon>
        <taxon>Scalidophora</taxon>
        <taxon>Priapulida</taxon>
        <taxon>Priapulimorpha</taxon>
        <taxon>Priapulimorphida</taxon>
        <taxon>Priapulidae</taxon>
        <taxon>Priapulus</taxon>
    </lineage>
</organism>
<comment type="similarity">
    <text evidence="2 8">Belongs to the Wnt family.</text>
</comment>
<evidence type="ECO:0000256" key="7">
    <source>
        <dbReference type="ARBA" id="ARBA00023157"/>
    </source>
</evidence>
<keyword evidence="7" id="KW-1015">Disulfide bond</keyword>
<evidence type="ECO:0000256" key="8">
    <source>
        <dbReference type="RuleBase" id="RU003500"/>
    </source>
</evidence>
<evidence type="ECO:0000256" key="3">
    <source>
        <dbReference type="ARBA" id="ARBA00022473"/>
    </source>
</evidence>
<evidence type="ECO:0000256" key="6">
    <source>
        <dbReference type="ARBA" id="ARBA00022687"/>
    </source>
</evidence>
<keyword evidence="4" id="KW-0964">Secreted</keyword>
<dbReference type="InterPro" id="IPR005817">
    <property type="entry name" value="Wnt"/>
</dbReference>
<dbReference type="PRINTS" id="PR01349">
    <property type="entry name" value="WNTPROTEIN"/>
</dbReference>
<name>A0ABM1F998_PRICU</name>
<keyword evidence="3 8" id="KW-0217">Developmental protein</keyword>